<evidence type="ECO:0000313" key="5">
    <source>
        <dbReference type="Proteomes" id="UP000016223"/>
    </source>
</evidence>
<dbReference type="PANTHER" id="PTHR48079">
    <property type="entry name" value="PROTEIN YEEZ"/>
    <property type="match status" value="1"/>
</dbReference>
<protein>
    <submittedName>
        <fullName evidence="4">NAD(P)-binding domain-containing protein</fullName>
    </submittedName>
</protein>
<dbReference type="GO" id="GO:0004029">
    <property type="term" value="F:aldehyde dehydrogenase (NAD+) activity"/>
    <property type="evidence" value="ECO:0007669"/>
    <property type="project" value="TreeGrafter"/>
</dbReference>
<dbReference type="Pfam" id="PF05368">
    <property type="entry name" value="NmrA"/>
    <property type="match status" value="1"/>
</dbReference>
<dbReference type="Proteomes" id="UP000016223">
    <property type="component" value="Chromosome 1"/>
</dbReference>
<dbReference type="SUPFAM" id="SSF51735">
    <property type="entry name" value="NAD(P)-binding Rossmann-fold domains"/>
    <property type="match status" value="1"/>
</dbReference>
<dbReference type="InterPro" id="IPR008030">
    <property type="entry name" value="NmrA-like"/>
</dbReference>
<reference evidence="4 5" key="1">
    <citation type="submission" date="2012-10" db="EMBL/GenBank/DDBJ databases">
        <title>Genome sequence of Variovorax paradoxus B4.</title>
        <authorList>
            <person name="Schuldes J."/>
            <person name="Brandt U."/>
            <person name="Hiessl S."/>
            <person name="Wuebbeler J.H."/>
            <person name="Thuermer A."/>
            <person name="Steinbuechel A."/>
            <person name="Daniel R."/>
        </authorList>
    </citation>
    <scope>NUCLEOTIDE SEQUENCE [LARGE SCALE GENOMIC DNA]</scope>
    <source>
        <strain evidence="4 5">B4</strain>
    </source>
</reference>
<dbReference type="EMBL" id="CP003911">
    <property type="protein sequence ID" value="AGU47796.1"/>
    <property type="molecule type" value="Genomic_DNA"/>
</dbReference>
<dbReference type="InterPro" id="IPR036291">
    <property type="entry name" value="NAD(P)-bd_dom_sf"/>
</dbReference>
<accession>T1X5R8</accession>
<dbReference type="PANTHER" id="PTHR48079:SF6">
    <property type="entry name" value="NAD(P)-BINDING DOMAIN-CONTAINING PROTEIN-RELATED"/>
    <property type="match status" value="1"/>
</dbReference>
<evidence type="ECO:0000259" key="3">
    <source>
        <dbReference type="Pfam" id="PF05368"/>
    </source>
</evidence>
<dbReference type="InterPro" id="IPR001509">
    <property type="entry name" value="Epimerase_deHydtase"/>
</dbReference>
<dbReference type="InterPro" id="IPR051783">
    <property type="entry name" value="NAD(P)-dependent_oxidoreduct"/>
</dbReference>
<evidence type="ECO:0000256" key="1">
    <source>
        <dbReference type="SAM" id="MobiDB-lite"/>
    </source>
</evidence>
<name>T1X5R8_VARPD</name>
<proteinExistence type="predicted"/>
<dbReference type="HOGENOM" id="CLU_007383_12_3_4"/>
<feature type="domain" description="NmrA-like" evidence="3">
    <location>
        <begin position="2"/>
        <end position="75"/>
    </location>
</feature>
<sequence>MKVFMTGAAGYIGGSIAARLVADGHVVRGLVRDGAKADLLRTRGVEPVPGSLDDSEVLAREARDADGVVNTANADHLPSLEVMLAALEGSGKPLLHTSGSSVIGDDARGNRPSDTVFDEDTPFVVEPGKRARHALNEAVLAAARRGVRTVVICPTLIYGAGRGLNPHSIQIPFLVEQARAQGVVRVVGHGLNRWSTVHIDDLTDLYALALDKAPAGSFYFAENGEASFAAIGEAIAARLGTTGVEPLPAEEAARLWGPGRAYYTYGSNSRVFARRARRELGWTPRHDSALAWIRNEMPI</sequence>
<organism evidence="4 5">
    <name type="scientific">Variovorax paradoxus B4</name>
    <dbReference type="NCBI Taxonomy" id="1246301"/>
    <lineage>
        <taxon>Bacteria</taxon>
        <taxon>Pseudomonadati</taxon>
        <taxon>Pseudomonadota</taxon>
        <taxon>Betaproteobacteria</taxon>
        <taxon>Burkholderiales</taxon>
        <taxon>Comamonadaceae</taxon>
        <taxon>Variovorax</taxon>
    </lineage>
</organism>
<evidence type="ECO:0000259" key="2">
    <source>
        <dbReference type="Pfam" id="PF01370"/>
    </source>
</evidence>
<dbReference type="AlphaFoldDB" id="T1X5R8"/>
<feature type="region of interest" description="Disordered" evidence="1">
    <location>
        <begin position="97"/>
        <end position="116"/>
    </location>
</feature>
<dbReference type="OrthoDB" id="9787292at2"/>
<gene>
    <name evidence="4" type="ORF">VAPA_1c06660</name>
</gene>
<dbReference type="Pfam" id="PF01370">
    <property type="entry name" value="Epimerase"/>
    <property type="match status" value="1"/>
</dbReference>
<dbReference type="PATRIC" id="fig|1246301.3.peg.685"/>
<evidence type="ECO:0000313" key="4">
    <source>
        <dbReference type="EMBL" id="AGU47796.1"/>
    </source>
</evidence>
<dbReference type="KEGG" id="vpd:VAPA_1c06660"/>
<dbReference type="GO" id="GO:0005737">
    <property type="term" value="C:cytoplasm"/>
    <property type="evidence" value="ECO:0007669"/>
    <property type="project" value="TreeGrafter"/>
</dbReference>
<feature type="domain" description="NAD-dependent epimerase/dehydratase" evidence="2">
    <location>
        <begin position="84"/>
        <end position="213"/>
    </location>
</feature>
<dbReference type="RefSeq" id="WP_021005354.1">
    <property type="nucleotide sequence ID" value="NC_022247.1"/>
</dbReference>
<dbReference type="Gene3D" id="3.40.50.720">
    <property type="entry name" value="NAD(P)-binding Rossmann-like Domain"/>
    <property type="match status" value="1"/>
</dbReference>